<evidence type="ECO:0000259" key="8">
    <source>
        <dbReference type="PROSITE" id="PS50943"/>
    </source>
</evidence>
<dbReference type="RefSeq" id="WP_117497292.1">
    <property type="nucleotide sequence ID" value="NZ_JBBMFC010000003.1"/>
</dbReference>
<organism evidence="9 10">
    <name type="scientific">Hominiventricola aquisgranensis</name>
    <dbReference type="NCBI Taxonomy" id="3133164"/>
    <lineage>
        <taxon>Bacteria</taxon>
        <taxon>Bacillati</taxon>
        <taxon>Bacillota</taxon>
        <taxon>Clostridia</taxon>
        <taxon>Lachnospirales</taxon>
        <taxon>Lachnospiraceae</taxon>
        <taxon>Hominiventricola</taxon>
    </lineage>
</organism>
<protein>
    <recommendedName>
        <fullName evidence="7">RNA polymerase sigma factor</fullName>
    </recommendedName>
</protein>
<accession>A0ABV1HXS1</accession>
<dbReference type="PROSITE" id="PS00715">
    <property type="entry name" value="SIGMA70_1"/>
    <property type="match status" value="1"/>
</dbReference>
<evidence type="ECO:0000256" key="1">
    <source>
        <dbReference type="ARBA" id="ARBA00007788"/>
    </source>
</evidence>
<dbReference type="EMBL" id="JBBMFC010000003">
    <property type="protein sequence ID" value="MEQ2577710.1"/>
    <property type="molecule type" value="Genomic_DNA"/>
</dbReference>
<keyword evidence="6 7" id="KW-0804">Transcription</keyword>
<dbReference type="InterPro" id="IPR000943">
    <property type="entry name" value="RNA_pol_sigma70"/>
</dbReference>
<comment type="caution">
    <text evidence="9">The sequence shown here is derived from an EMBL/GenBank/DDBJ whole genome shotgun (WGS) entry which is preliminary data.</text>
</comment>
<dbReference type="PRINTS" id="PR00046">
    <property type="entry name" value="SIGMA70FCT"/>
</dbReference>
<dbReference type="NCBIfam" id="NF004471">
    <property type="entry name" value="PRK05803.1"/>
    <property type="match status" value="1"/>
</dbReference>
<feature type="domain" description="HTH cro/C1-type" evidence="8">
    <location>
        <begin position="174"/>
        <end position="196"/>
    </location>
</feature>
<keyword evidence="10" id="KW-1185">Reference proteome</keyword>
<dbReference type="Pfam" id="PF04542">
    <property type="entry name" value="Sigma70_r2"/>
    <property type="match status" value="1"/>
</dbReference>
<dbReference type="InterPro" id="IPR007627">
    <property type="entry name" value="RNA_pol_sigma70_r2"/>
</dbReference>
<dbReference type="InterPro" id="IPR050813">
    <property type="entry name" value="Sigma-70_Factor"/>
</dbReference>
<dbReference type="SUPFAM" id="SSF88659">
    <property type="entry name" value="Sigma3 and sigma4 domains of RNA polymerase sigma factors"/>
    <property type="match status" value="1"/>
</dbReference>
<comment type="function">
    <text evidence="7">Sigma factors are initiation factors that promote the attachment of RNA polymerase to specific initiation sites and are then released.</text>
</comment>
<dbReference type="InterPro" id="IPR001387">
    <property type="entry name" value="Cro/C1-type_HTH"/>
</dbReference>
<dbReference type="CDD" id="cd06171">
    <property type="entry name" value="Sigma70_r4"/>
    <property type="match status" value="1"/>
</dbReference>
<dbReference type="PROSITE" id="PS00716">
    <property type="entry name" value="SIGMA70_2"/>
    <property type="match status" value="1"/>
</dbReference>
<keyword evidence="5 7" id="KW-0238">DNA-binding</keyword>
<dbReference type="InterPro" id="IPR014284">
    <property type="entry name" value="RNA_pol_sigma-70_dom"/>
</dbReference>
<keyword evidence="2" id="KW-0749">Sporulation</keyword>
<dbReference type="Gene3D" id="1.10.10.10">
    <property type="entry name" value="Winged helix-like DNA-binding domain superfamily/Winged helix DNA-binding domain"/>
    <property type="match status" value="1"/>
</dbReference>
<dbReference type="InterPro" id="IPR036388">
    <property type="entry name" value="WH-like_DNA-bd_sf"/>
</dbReference>
<evidence type="ECO:0000256" key="3">
    <source>
        <dbReference type="ARBA" id="ARBA00023015"/>
    </source>
</evidence>
<dbReference type="PANTHER" id="PTHR30376">
    <property type="entry name" value="SIGMA FACTOR RPOH HEAT SHOCK RELATED"/>
    <property type="match status" value="1"/>
</dbReference>
<reference evidence="9 10" key="1">
    <citation type="submission" date="2024-03" db="EMBL/GenBank/DDBJ databases">
        <title>Human intestinal bacterial collection.</title>
        <authorList>
            <person name="Pauvert C."/>
            <person name="Hitch T.C.A."/>
            <person name="Clavel T."/>
        </authorList>
    </citation>
    <scope>NUCLEOTIDE SEQUENCE [LARGE SCALE GENOMIC DNA]</scope>
    <source>
        <strain evidence="9 10">CLA-AA-H78B</strain>
    </source>
</reference>
<evidence type="ECO:0000256" key="7">
    <source>
        <dbReference type="RuleBase" id="RU362124"/>
    </source>
</evidence>
<dbReference type="InterPro" id="IPR013325">
    <property type="entry name" value="RNA_pol_sigma_r2"/>
</dbReference>
<sequence>MKTFPKPLTAEEEKQYLKRLQNGDKKARQVLIEYNLRLVAHIAKKYQMMEADMEELVSIGAVGLIKAVDTFDQEKASKLATYAARCVENEILMYLRVRKKISRESSYYEPIGTDKEGNEIRLLDIMESQDPEALDVIELKDDTRKIYTLLDRVLTPRERQVLIMRYGLYQGKEYTQREIAEELGISRSYISRIEKNALQRLREHFQD</sequence>
<evidence type="ECO:0000256" key="5">
    <source>
        <dbReference type="ARBA" id="ARBA00023125"/>
    </source>
</evidence>
<dbReference type="Gene3D" id="1.20.120.1810">
    <property type="match status" value="1"/>
</dbReference>
<evidence type="ECO:0000313" key="10">
    <source>
        <dbReference type="Proteomes" id="UP001470288"/>
    </source>
</evidence>
<evidence type="ECO:0000256" key="4">
    <source>
        <dbReference type="ARBA" id="ARBA00023082"/>
    </source>
</evidence>
<comment type="similarity">
    <text evidence="1 7">Belongs to the sigma-70 factor family.</text>
</comment>
<evidence type="ECO:0000313" key="9">
    <source>
        <dbReference type="EMBL" id="MEQ2577710.1"/>
    </source>
</evidence>
<keyword evidence="4 7" id="KW-0731">Sigma factor</keyword>
<name>A0ABV1HXS1_9FIRM</name>
<evidence type="ECO:0000256" key="6">
    <source>
        <dbReference type="ARBA" id="ARBA00023163"/>
    </source>
</evidence>
<evidence type="ECO:0000256" key="2">
    <source>
        <dbReference type="ARBA" id="ARBA00022969"/>
    </source>
</evidence>
<proteinExistence type="inferred from homology"/>
<dbReference type="NCBIfam" id="TIGR02937">
    <property type="entry name" value="sigma70-ECF"/>
    <property type="match status" value="1"/>
</dbReference>
<dbReference type="PROSITE" id="PS50943">
    <property type="entry name" value="HTH_CROC1"/>
    <property type="match status" value="1"/>
</dbReference>
<dbReference type="Proteomes" id="UP001470288">
    <property type="component" value="Unassembled WGS sequence"/>
</dbReference>
<dbReference type="InterPro" id="IPR007630">
    <property type="entry name" value="RNA_pol_sigma70_r4"/>
</dbReference>
<dbReference type="PIRSF" id="PIRSF000770">
    <property type="entry name" value="RNA_pol_sigma-SigE/K"/>
    <property type="match status" value="1"/>
</dbReference>
<dbReference type="InterPro" id="IPR013324">
    <property type="entry name" value="RNA_pol_sigma_r3/r4-like"/>
</dbReference>
<gene>
    <name evidence="9" type="primary">sigK</name>
    <name evidence="9" type="ORF">WMO62_02485</name>
</gene>
<dbReference type="SUPFAM" id="SSF88946">
    <property type="entry name" value="Sigma2 domain of RNA polymerase sigma factors"/>
    <property type="match status" value="1"/>
</dbReference>
<keyword evidence="3 7" id="KW-0805">Transcription regulation</keyword>
<dbReference type="Pfam" id="PF04545">
    <property type="entry name" value="Sigma70_r4"/>
    <property type="match status" value="1"/>
</dbReference>
<dbReference type="PANTHER" id="PTHR30376:SF3">
    <property type="entry name" value="RNA POLYMERASE SIGMA FACTOR RPOH"/>
    <property type="match status" value="1"/>
</dbReference>